<proteinExistence type="predicted"/>
<dbReference type="RefSeq" id="WP_092077343.1">
    <property type="nucleotide sequence ID" value="NZ_FMZW01000001.1"/>
</dbReference>
<gene>
    <name evidence="2" type="ORF">SAMN05216337_100143</name>
</gene>
<organism evidence="2 3">
    <name type="scientific">Bradyrhizobium brasilense</name>
    <dbReference type="NCBI Taxonomy" id="1419277"/>
    <lineage>
        <taxon>Bacteria</taxon>
        <taxon>Pseudomonadati</taxon>
        <taxon>Pseudomonadota</taxon>
        <taxon>Alphaproteobacteria</taxon>
        <taxon>Hyphomicrobiales</taxon>
        <taxon>Nitrobacteraceae</taxon>
        <taxon>Bradyrhizobium</taxon>
    </lineage>
</organism>
<feature type="transmembrane region" description="Helical" evidence="1">
    <location>
        <begin position="34"/>
        <end position="52"/>
    </location>
</feature>
<dbReference type="EMBL" id="FMZW01000001">
    <property type="protein sequence ID" value="SDC02178.1"/>
    <property type="molecule type" value="Genomic_DNA"/>
</dbReference>
<protein>
    <submittedName>
        <fullName evidence="2">Uncharacterized protein</fullName>
    </submittedName>
</protein>
<reference evidence="2 3" key="1">
    <citation type="submission" date="2016-10" db="EMBL/GenBank/DDBJ databases">
        <authorList>
            <person name="de Groot N.N."/>
        </authorList>
    </citation>
    <scope>NUCLEOTIDE SEQUENCE [LARGE SCALE GENOMIC DNA]</scope>
    <source>
        <strain evidence="2 3">R5</strain>
    </source>
</reference>
<evidence type="ECO:0000313" key="2">
    <source>
        <dbReference type="EMBL" id="SDC02178.1"/>
    </source>
</evidence>
<dbReference type="AlphaFoldDB" id="A0A1G6I6X3"/>
<keyword evidence="1" id="KW-1133">Transmembrane helix</keyword>
<keyword evidence="1" id="KW-0812">Transmembrane</keyword>
<keyword evidence="1" id="KW-0472">Membrane</keyword>
<evidence type="ECO:0000256" key="1">
    <source>
        <dbReference type="SAM" id="Phobius"/>
    </source>
</evidence>
<name>A0A1G6I6X3_9BRAD</name>
<dbReference type="Proteomes" id="UP000199245">
    <property type="component" value="Unassembled WGS sequence"/>
</dbReference>
<accession>A0A1G6I6X3</accession>
<evidence type="ECO:0000313" key="3">
    <source>
        <dbReference type="Proteomes" id="UP000199245"/>
    </source>
</evidence>
<sequence>MKGWLLGAIIGVLAGFFVGGVGIAARGNATGVPSWAVMAIFAVFGAIAGNYLGKVILRHKSKTQG</sequence>